<keyword evidence="1" id="KW-0255">Endonuclease</keyword>
<gene>
    <name evidence="1" type="ORF">EGT74_04240</name>
</gene>
<sequence>MPKVWNIGNTTVRNPNRIESALRVFEEEGFSGHVKGSEAEARLHLMLREKQVLEFDGEPSDWNGRKWRAAFYQLGFISFERYAIGALRYEPDAFFRQIRTPGVTLPFQLTPAGEKLVADISVPEIEDIYTRQLVCYELPNALEGRFPPGAKMKPFILFLQVLKRLQDNGKAGLSKYETGLFLQPFRNHTATLPDEIYGEILHFRKEAAACRNSQDREALETRYEAQLQQRVGIKPQSVLSDYSDTTFRYFSLSGLLMRIGSTIVIRTNKRNFVDTLLQTEPHFQFQADPLQYFRHFYNNTYPIPTDDTAVALHEISELRRGVRNPDSPVLQQAAVLTATTPAEQIQATRYALIEYHNREREADYALEQQSETSIHEIIAYLRKLNGERFPGAPEIDDKPAYFEWAVWRSFLAINDIRCAVHETRRFPVDHDFKPRNTAPGGGADVIFEFEEYVLMIEVTLTANSRQMATESEPVRRHAVQCQQQYGEKPVYGLFIAPQVDNNVVETFRSGTWYSGDVEYVSNVVPMNLPDFTGVIARLLTGRFTNAQFKRLLDSCLTGRTERAPVWQQHIRAEIAQWTSAPPNA</sequence>
<dbReference type="CDD" id="cd22316">
    <property type="entry name" value="BspD6I-like"/>
    <property type="match status" value="1"/>
</dbReference>
<dbReference type="RefSeq" id="WP_123845277.1">
    <property type="nucleotide sequence ID" value="NZ_RPDH01000001.1"/>
</dbReference>
<dbReference type="AlphaFoldDB" id="A0A3N4Q5H0"/>
<dbReference type="EMBL" id="RPDH01000001">
    <property type="protein sequence ID" value="RPE12761.1"/>
    <property type="molecule type" value="Genomic_DNA"/>
</dbReference>
<reference evidence="1 2" key="1">
    <citation type="submission" date="2018-11" db="EMBL/GenBank/DDBJ databases">
        <title>Chitinophaga lutea sp.nov., isolate from arsenic contaminated soil.</title>
        <authorList>
            <person name="Zong Y."/>
        </authorList>
    </citation>
    <scope>NUCLEOTIDE SEQUENCE [LARGE SCALE GENOMIC DNA]</scope>
    <source>
        <strain evidence="1 2">ZY74</strain>
    </source>
</reference>
<organism evidence="1 2">
    <name type="scientific">Chitinophaga lutea</name>
    <dbReference type="NCBI Taxonomy" id="2488634"/>
    <lineage>
        <taxon>Bacteria</taxon>
        <taxon>Pseudomonadati</taxon>
        <taxon>Bacteroidota</taxon>
        <taxon>Chitinophagia</taxon>
        <taxon>Chitinophagales</taxon>
        <taxon>Chitinophagaceae</taxon>
        <taxon>Chitinophaga</taxon>
    </lineage>
</organism>
<dbReference type="GO" id="GO:0004519">
    <property type="term" value="F:endonuclease activity"/>
    <property type="evidence" value="ECO:0007669"/>
    <property type="project" value="UniProtKB-KW"/>
</dbReference>
<keyword evidence="1" id="KW-0540">Nuclease</keyword>
<keyword evidence="2" id="KW-1185">Reference proteome</keyword>
<name>A0A3N4Q5H0_9BACT</name>
<dbReference type="OrthoDB" id="5314016at2"/>
<comment type="caution">
    <text evidence="1">The sequence shown here is derived from an EMBL/GenBank/DDBJ whole genome shotgun (WGS) entry which is preliminary data.</text>
</comment>
<evidence type="ECO:0000313" key="1">
    <source>
        <dbReference type="EMBL" id="RPE12761.1"/>
    </source>
</evidence>
<protein>
    <submittedName>
        <fullName evidence="1">AlwI family type II restriction endonuclease</fullName>
    </submittedName>
</protein>
<proteinExistence type="predicted"/>
<dbReference type="Proteomes" id="UP000278351">
    <property type="component" value="Unassembled WGS sequence"/>
</dbReference>
<keyword evidence="1" id="KW-0378">Hydrolase</keyword>
<evidence type="ECO:0000313" key="2">
    <source>
        <dbReference type="Proteomes" id="UP000278351"/>
    </source>
</evidence>
<dbReference type="InterPro" id="IPR018573">
    <property type="entry name" value="Restrct_endonuc_II_AlwI"/>
</dbReference>
<accession>A0A3N4Q5H0</accession>
<dbReference type="Gene3D" id="3.40.91.50">
    <property type="match status" value="1"/>
</dbReference>
<dbReference type="Pfam" id="PF09491">
    <property type="entry name" value="RE_AlwI"/>
    <property type="match status" value="1"/>
</dbReference>